<feature type="compositionally biased region" description="Basic and acidic residues" evidence="1">
    <location>
        <begin position="36"/>
        <end position="54"/>
    </location>
</feature>
<feature type="chain" id="PRO_5044753571" description="Secreted protein" evidence="2">
    <location>
        <begin position="21"/>
        <end position="114"/>
    </location>
</feature>
<organism evidence="3 4">
    <name type="scientific">Heterodera trifolii</name>
    <dbReference type="NCBI Taxonomy" id="157864"/>
    <lineage>
        <taxon>Eukaryota</taxon>
        <taxon>Metazoa</taxon>
        <taxon>Ecdysozoa</taxon>
        <taxon>Nematoda</taxon>
        <taxon>Chromadorea</taxon>
        <taxon>Rhabditida</taxon>
        <taxon>Tylenchina</taxon>
        <taxon>Tylenchomorpha</taxon>
        <taxon>Tylenchoidea</taxon>
        <taxon>Heteroderidae</taxon>
        <taxon>Heteroderinae</taxon>
        <taxon>Heterodera</taxon>
    </lineage>
</organism>
<protein>
    <recommendedName>
        <fullName evidence="5">Secreted protein</fullName>
    </recommendedName>
</protein>
<evidence type="ECO:0000256" key="1">
    <source>
        <dbReference type="SAM" id="MobiDB-lite"/>
    </source>
</evidence>
<feature type="compositionally biased region" description="Basic and acidic residues" evidence="1">
    <location>
        <begin position="92"/>
        <end position="114"/>
    </location>
</feature>
<dbReference type="AlphaFoldDB" id="A0ABD2MDP4"/>
<sequence>MNNKLILSLVFFGSVPFGNCSTTTTTTDKFQDVKEAAKEAGKKPKCQDGTKEPTRATPPTSTDLMGRLVSAMAPKPMGTNKMGPSANLSPQRTREQQEQQLKREEEKEENGGRK</sequence>
<evidence type="ECO:0000313" key="4">
    <source>
        <dbReference type="Proteomes" id="UP001620626"/>
    </source>
</evidence>
<reference evidence="3 4" key="1">
    <citation type="submission" date="2024-10" db="EMBL/GenBank/DDBJ databases">
        <authorList>
            <person name="Kim D."/>
        </authorList>
    </citation>
    <scope>NUCLEOTIDE SEQUENCE [LARGE SCALE GENOMIC DNA]</scope>
    <source>
        <strain evidence="3">BH-2024</strain>
    </source>
</reference>
<evidence type="ECO:0000313" key="3">
    <source>
        <dbReference type="EMBL" id="KAL3125583.1"/>
    </source>
</evidence>
<feature type="region of interest" description="Disordered" evidence="1">
    <location>
        <begin position="36"/>
        <end position="114"/>
    </location>
</feature>
<accession>A0ABD2MDP4</accession>
<keyword evidence="4" id="KW-1185">Reference proteome</keyword>
<evidence type="ECO:0008006" key="5">
    <source>
        <dbReference type="Google" id="ProtNLM"/>
    </source>
</evidence>
<comment type="caution">
    <text evidence="3">The sequence shown here is derived from an EMBL/GenBank/DDBJ whole genome shotgun (WGS) entry which is preliminary data.</text>
</comment>
<name>A0ABD2MDP4_9BILA</name>
<proteinExistence type="predicted"/>
<dbReference type="EMBL" id="JBICBT010000029">
    <property type="protein sequence ID" value="KAL3125583.1"/>
    <property type="molecule type" value="Genomic_DNA"/>
</dbReference>
<evidence type="ECO:0000256" key="2">
    <source>
        <dbReference type="SAM" id="SignalP"/>
    </source>
</evidence>
<keyword evidence="2" id="KW-0732">Signal</keyword>
<gene>
    <name evidence="3" type="ORF">niasHT_009716</name>
</gene>
<dbReference type="Proteomes" id="UP001620626">
    <property type="component" value="Unassembled WGS sequence"/>
</dbReference>
<feature type="signal peptide" evidence="2">
    <location>
        <begin position="1"/>
        <end position="20"/>
    </location>
</feature>